<evidence type="ECO:0000313" key="3">
    <source>
        <dbReference type="Proteomes" id="UP000034264"/>
    </source>
</evidence>
<reference evidence="2 3" key="1">
    <citation type="journal article" date="2015" name="Nature">
        <title>rRNA introns, odd ribosomes, and small enigmatic genomes across a large radiation of phyla.</title>
        <authorList>
            <person name="Brown C.T."/>
            <person name="Hug L.A."/>
            <person name="Thomas B.C."/>
            <person name="Sharon I."/>
            <person name="Castelle C.J."/>
            <person name="Singh A."/>
            <person name="Wilkins M.J."/>
            <person name="Williams K.H."/>
            <person name="Banfield J.F."/>
        </authorList>
    </citation>
    <scope>NUCLEOTIDE SEQUENCE [LARGE SCALE GENOMIC DNA]</scope>
</reference>
<evidence type="ECO:0000313" key="2">
    <source>
        <dbReference type="EMBL" id="KKU02549.1"/>
    </source>
</evidence>
<dbReference type="PROSITE" id="PS50819">
    <property type="entry name" value="INTEIN_ENDONUCLEASE"/>
    <property type="match status" value="1"/>
</dbReference>
<proteinExistence type="predicted"/>
<dbReference type="GO" id="GO:0004519">
    <property type="term" value="F:endonuclease activity"/>
    <property type="evidence" value="ECO:0007669"/>
    <property type="project" value="InterPro"/>
</dbReference>
<sequence length="217" mass="25568">MPYHSRKYFLNEDFFSSWTHEMAYVLGFWYADGHMRHMRSYRIIFSSKDKDHLINIRNSFTSNSPVVDDRNSYSLIICSKKLYLELSKLGGTPHKSTSITFPKFPEQFLPDFIRGYFDGDGSAHFVRYRHTKNGRFYTNIRSNFTSGSKPFLESIKKILHLRLDLFERKVCQYGPHQFKLGYGQKDTAKLLDFMYYPGHITSLARKVAYLPKIKAKI</sequence>
<gene>
    <name evidence="2" type="ORF">UX05_C0011G0015</name>
</gene>
<feature type="domain" description="DOD-type homing endonuclease" evidence="1">
    <location>
        <begin position="25"/>
        <end position="159"/>
    </location>
</feature>
<dbReference type="EMBL" id="LCKS01000011">
    <property type="protein sequence ID" value="KKU02549.1"/>
    <property type="molecule type" value="Genomic_DNA"/>
</dbReference>
<evidence type="ECO:0000259" key="1">
    <source>
        <dbReference type="PROSITE" id="PS50819"/>
    </source>
</evidence>
<organism evidence="2 3">
    <name type="scientific">Candidatus Amesbacteria bacterium GW2011_GWC2_45_19</name>
    <dbReference type="NCBI Taxonomy" id="1618366"/>
    <lineage>
        <taxon>Bacteria</taxon>
        <taxon>Candidatus Amesiibacteriota</taxon>
    </lineage>
</organism>
<comment type="caution">
    <text evidence="2">The sequence shown here is derived from an EMBL/GenBank/DDBJ whole genome shotgun (WGS) entry which is preliminary data.</text>
</comment>
<dbReference type="Proteomes" id="UP000034264">
    <property type="component" value="Unassembled WGS sequence"/>
</dbReference>
<dbReference type="SUPFAM" id="SSF55608">
    <property type="entry name" value="Homing endonucleases"/>
    <property type="match status" value="2"/>
</dbReference>
<dbReference type="InterPro" id="IPR027434">
    <property type="entry name" value="Homing_endonucl"/>
</dbReference>
<dbReference type="Gene3D" id="3.10.28.10">
    <property type="entry name" value="Homing endonucleases"/>
    <property type="match status" value="1"/>
</dbReference>
<name>A0A0G1M300_9BACT</name>
<dbReference type="AlphaFoldDB" id="A0A0G1M300"/>
<protein>
    <submittedName>
        <fullName evidence="2">Intein-containing protein</fullName>
    </submittedName>
</protein>
<dbReference type="InterPro" id="IPR004042">
    <property type="entry name" value="Intein_endonuc_central"/>
</dbReference>
<accession>A0A0G1M300</accession>